<keyword evidence="3" id="KW-1185">Reference proteome</keyword>
<dbReference type="EMBL" id="VSWD01000012">
    <property type="protein sequence ID" value="KAK3086498.1"/>
    <property type="molecule type" value="Genomic_DNA"/>
</dbReference>
<reference evidence="2" key="1">
    <citation type="submission" date="2019-08" db="EMBL/GenBank/DDBJ databases">
        <title>The improved chromosome-level genome for the pearl oyster Pinctada fucata martensii using PacBio sequencing and Hi-C.</title>
        <authorList>
            <person name="Zheng Z."/>
        </authorList>
    </citation>
    <scope>NUCLEOTIDE SEQUENCE</scope>
    <source>
        <strain evidence="2">ZZ-2019</strain>
        <tissue evidence="2">Adductor muscle</tissue>
    </source>
</reference>
<accession>A0AA88XJR5</accession>
<proteinExistence type="predicted"/>
<protein>
    <submittedName>
        <fullName evidence="2">Uncharacterized protein</fullName>
    </submittedName>
</protein>
<dbReference type="Proteomes" id="UP001186944">
    <property type="component" value="Unassembled WGS sequence"/>
</dbReference>
<evidence type="ECO:0000256" key="1">
    <source>
        <dbReference type="SAM" id="MobiDB-lite"/>
    </source>
</evidence>
<feature type="compositionally biased region" description="Low complexity" evidence="1">
    <location>
        <begin position="72"/>
        <end position="84"/>
    </location>
</feature>
<evidence type="ECO:0000313" key="2">
    <source>
        <dbReference type="EMBL" id="KAK3086498.1"/>
    </source>
</evidence>
<feature type="compositionally biased region" description="Basic and acidic residues" evidence="1">
    <location>
        <begin position="1"/>
        <end position="10"/>
    </location>
</feature>
<feature type="region of interest" description="Disordered" evidence="1">
    <location>
        <begin position="1"/>
        <end position="53"/>
    </location>
</feature>
<gene>
    <name evidence="2" type="ORF">FSP39_019283</name>
</gene>
<comment type="caution">
    <text evidence="2">The sequence shown here is derived from an EMBL/GenBank/DDBJ whole genome shotgun (WGS) entry which is preliminary data.</text>
</comment>
<sequence length="319" mass="35566">MDKNLDDKGVRNLSSLPSITASNVSPKIRSGENNFFPPISEDKSVSKSPSYSKQFELRRMSSVNGLVRRRSSTALLSPTSPTAAKPTFRSIGGKVTTMLRAKMAFQRKNSNSSENQTGSDITVIKELPSTPRFSSTLSPEAQFALMKGYEDTVYGYLCTSYPEHKNVLRRTRTPKNSIDIKDVPREVNTPVKDGNLLRAESPFYQPTERSGQNSPTSVILPLSRSTSLSTIRPGTGQSSKLSRTQSQPVLVPYHKQLVLTHRLQSAMDILDTVRGNMGMHAISPRIQTNSQDSNPVQDYNSWIRVWNTEFQISKPKTRI</sequence>
<feature type="region of interest" description="Disordered" evidence="1">
    <location>
        <begin position="203"/>
        <end position="246"/>
    </location>
</feature>
<feature type="compositionally biased region" description="Polar residues" evidence="1">
    <location>
        <begin position="207"/>
        <end position="246"/>
    </location>
</feature>
<dbReference type="AlphaFoldDB" id="A0AA88XJR5"/>
<evidence type="ECO:0000313" key="3">
    <source>
        <dbReference type="Proteomes" id="UP001186944"/>
    </source>
</evidence>
<organism evidence="2 3">
    <name type="scientific">Pinctada imbricata</name>
    <name type="common">Atlantic pearl-oyster</name>
    <name type="synonym">Pinctada martensii</name>
    <dbReference type="NCBI Taxonomy" id="66713"/>
    <lineage>
        <taxon>Eukaryota</taxon>
        <taxon>Metazoa</taxon>
        <taxon>Spiralia</taxon>
        <taxon>Lophotrochozoa</taxon>
        <taxon>Mollusca</taxon>
        <taxon>Bivalvia</taxon>
        <taxon>Autobranchia</taxon>
        <taxon>Pteriomorphia</taxon>
        <taxon>Pterioida</taxon>
        <taxon>Pterioidea</taxon>
        <taxon>Pteriidae</taxon>
        <taxon>Pinctada</taxon>
    </lineage>
</organism>
<name>A0AA88XJR5_PINIB</name>
<feature type="compositionally biased region" description="Polar residues" evidence="1">
    <location>
        <begin position="12"/>
        <end position="25"/>
    </location>
</feature>
<feature type="region of interest" description="Disordered" evidence="1">
    <location>
        <begin position="71"/>
        <end position="91"/>
    </location>
</feature>